<dbReference type="FunFam" id="2.40.50.140:FF:000165">
    <property type="entry name" value="Chaperone CsaA"/>
    <property type="match status" value="1"/>
</dbReference>
<evidence type="ECO:0000259" key="4">
    <source>
        <dbReference type="PROSITE" id="PS50886"/>
    </source>
</evidence>
<evidence type="ECO:0000313" key="6">
    <source>
        <dbReference type="Proteomes" id="UP000241808"/>
    </source>
</evidence>
<dbReference type="RefSeq" id="WP_108174516.1">
    <property type="nucleotide sequence ID" value="NZ_PZZL01000001.1"/>
</dbReference>
<dbReference type="InterPro" id="IPR008231">
    <property type="entry name" value="CsaA"/>
</dbReference>
<dbReference type="NCBIfam" id="NF007495">
    <property type="entry name" value="PRK10089.1-4"/>
    <property type="match status" value="1"/>
</dbReference>
<dbReference type="SUPFAM" id="SSF50249">
    <property type="entry name" value="Nucleic acid-binding proteins"/>
    <property type="match status" value="1"/>
</dbReference>
<organism evidence="5 6">
    <name type="scientific">Phreatobacter oligotrophus</name>
    <dbReference type="NCBI Taxonomy" id="1122261"/>
    <lineage>
        <taxon>Bacteria</taxon>
        <taxon>Pseudomonadati</taxon>
        <taxon>Pseudomonadota</taxon>
        <taxon>Alphaproteobacteria</taxon>
        <taxon>Hyphomicrobiales</taxon>
        <taxon>Phreatobacteraceae</taxon>
        <taxon>Phreatobacter</taxon>
    </lineage>
</organism>
<dbReference type="PROSITE" id="PS50886">
    <property type="entry name" value="TRBD"/>
    <property type="match status" value="1"/>
</dbReference>
<dbReference type="InterPro" id="IPR012340">
    <property type="entry name" value="NA-bd_OB-fold"/>
</dbReference>
<dbReference type="PANTHER" id="PTHR11586">
    <property type="entry name" value="TRNA-AMINOACYLATION COFACTOR ARC1 FAMILY MEMBER"/>
    <property type="match status" value="1"/>
</dbReference>
<keyword evidence="1 3" id="KW-0820">tRNA-binding</keyword>
<gene>
    <name evidence="5" type="ORF">C8P69_101776</name>
</gene>
<dbReference type="Pfam" id="PF01588">
    <property type="entry name" value="tRNA_bind"/>
    <property type="match status" value="1"/>
</dbReference>
<dbReference type="AlphaFoldDB" id="A0A2T4ZJC9"/>
<dbReference type="Gene3D" id="2.40.50.140">
    <property type="entry name" value="Nucleic acid-binding proteins"/>
    <property type="match status" value="1"/>
</dbReference>
<dbReference type="EMBL" id="PZZL01000001">
    <property type="protein sequence ID" value="PTM62099.1"/>
    <property type="molecule type" value="Genomic_DNA"/>
</dbReference>
<comment type="caution">
    <text evidence="5">The sequence shown here is derived from an EMBL/GenBank/DDBJ whole genome shotgun (WGS) entry which is preliminary data.</text>
</comment>
<name>A0A2T4ZJC9_9HYPH</name>
<dbReference type="InterPro" id="IPR002547">
    <property type="entry name" value="tRNA-bd_dom"/>
</dbReference>
<sequence>MLPAGPPSDPISFDDFMKVDVRVGRIVEAQPFPEARKPAIKLVIDFGEPIGRKKSSAQITRHYQPEALIGRQVLAVVNFPPRQIGKFMSEVLTLGVPDAEGEVVLIGPGHAVPEGGRLF</sequence>
<dbReference type="NCBIfam" id="NF007494">
    <property type="entry name" value="PRK10089.1-3"/>
    <property type="match status" value="1"/>
</dbReference>
<dbReference type="InterPro" id="IPR051270">
    <property type="entry name" value="Tyrosine-tRNA_ligase_regulator"/>
</dbReference>
<dbReference type="GO" id="GO:0000049">
    <property type="term" value="F:tRNA binding"/>
    <property type="evidence" value="ECO:0007669"/>
    <property type="project" value="UniProtKB-UniRule"/>
</dbReference>
<keyword evidence="6" id="KW-1185">Reference proteome</keyword>
<feature type="domain" description="TRNA-binding" evidence="4">
    <location>
        <begin position="15"/>
        <end position="119"/>
    </location>
</feature>
<dbReference type="OrthoDB" id="9794564at2"/>
<accession>A0A2T4ZJC9</accession>
<proteinExistence type="predicted"/>
<evidence type="ECO:0000256" key="1">
    <source>
        <dbReference type="ARBA" id="ARBA00022555"/>
    </source>
</evidence>
<evidence type="ECO:0000313" key="5">
    <source>
        <dbReference type="EMBL" id="PTM62099.1"/>
    </source>
</evidence>
<keyword evidence="2 3" id="KW-0694">RNA-binding</keyword>
<reference evidence="5 6" key="1">
    <citation type="submission" date="2018-04" db="EMBL/GenBank/DDBJ databases">
        <title>Genomic Encyclopedia of Archaeal and Bacterial Type Strains, Phase II (KMG-II): from individual species to whole genera.</title>
        <authorList>
            <person name="Goeker M."/>
        </authorList>
    </citation>
    <scope>NUCLEOTIDE SEQUENCE [LARGE SCALE GENOMIC DNA]</scope>
    <source>
        <strain evidence="5 6">DSM 25521</strain>
    </source>
</reference>
<evidence type="ECO:0000256" key="3">
    <source>
        <dbReference type="PROSITE-ProRule" id="PRU00209"/>
    </source>
</evidence>
<dbReference type="Proteomes" id="UP000241808">
    <property type="component" value="Unassembled WGS sequence"/>
</dbReference>
<dbReference type="CDD" id="cd02798">
    <property type="entry name" value="tRNA_bind_CsaA"/>
    <property type="match status" value="1"/>
</dbReference>
<dbReference type="NCBIfam" id="TIGR02222">
    <property type="entry name" value="chap_CsaA"/>
    <property type="match status" value="1"/>
</dbReference>
<protein>
    <submittedName>
        <fullName evidence="5">tRNA-binding protein</fullName>
    </submittedName>
</protein>
<evidence type="ECO:0000256" key="2">
    <source>
        <dbReference type="ARBA" id="ARBA00022884"/>
    </source>
</evidence>
<dbReference type="PANTHER" id="PTHR11586:SF37">
    <property type="entry name" value="TRNA-BINDING DOMAIN-CONTAINING PROTEIN"/>
    <property type="match status" value="1"/>
</dbReference>